<dbReference type="OrthoDB" id="1778949at2"/>
<keyword evidence="4" id="KW-1185">Reference proteome</keyword>
<dbReference type="Pfam" id="PF09851">
    <property type="entry name" value="SHOCT"/>
    <property type="match status" value="1"/>
</dbReference>
<feature type="compositionally biased region" description="Basic and acidic residues" evidence="1">
    <location>
        <begin position="197"/>
        <end position="220"/>
    </location>
</feature>
<evidence type="ECO:0000259" key="2">
    <source>
        <dbReference type="Pfam" id="PF09851"/>
    </source>
</evidence>
<dbReference type="RefSeq" id="WP_109460423.1">
    <property type="nucleotide sequence ID" value="NZ_QFBC01000012.1"/>
</dbReference>
<evidence type="ECO:0000313" key="3">
    <source>
        <dbReference type="EMBL" id="PWE54015.1"/>
    </source>
</evidence>
<accession>A0A2U2DL34</accession>
<evidence type="ECO:0000256" key="1">
    <source>
        <dbReference type="SAM" id="MobiDB-lite"/>
    </source>
</evidence>
<gene>
    <name evidence="3" type="ORF">DEM27_22085</name>
</gene>
<feature type="compositionally biased region" description="Polar residues" evidence="1">
    <location>
        <begin position="95"/>
        <end position="105"/>
    </location>
</feature>
<sequence>MTDTEDKNIREQLRDIVERHHVSYLAAEHLLSALVAGGGTQAPFNHPELGGLGQWSSGGMLMIGDMFNHGLKAKVADLCTDLASLASRSGRARPSTGQHQSQSEGSGPHHFGVQPTMARDWWPDGLGSPSATGSQNDMRYAFFPSSRRWALSIGGKITVSDTKDYLISGFSQQQSADQSVTFNSQHGRIDLSRLEKVAPSGEERHRDHSTASVDGERRSDIGISDKPAEKDTSSHTRENEVFDKIERLATLHAKGILTDQEFETKKGELLARL</sequence>
<evidence type="ECO:0000313" key="4">
    <source>
        <dbReference type="Proteomes" id="UP000245252"/>
    </source>
</evidence>
<reference evidence="3 4" key="1">
    <citation type="submission" date="2018-05" db="EMBL/GenBank/DDBJ databases">
        <title>The draft genome of strain NS-104.</title>
        <authorList>
            <person name="Hang P."/>
            <person name="Jiang J."/>
        </authorList>
    </citation>
    <scope>NUCLEOTIDE SEQUENCE [LARGE SCALE GENOMIC DNA]</scope>
    <source>
        <strain evidence="3 4">NS-104</strain>
    </source>
</reference>
<feature type="region of interest" description="Disordered" evidence="1">
    <location>
        <begin position="197"/>
        <end position="242"/>
    </location>
</feature>
<feature type="region of interest" description="Disordered" evidence="1">
    <location>
        <begin position="89"/>
        <end position="136"/>
    </location>
</feature>
<dbReference type="EMBL" id="QFBC01000012">
    <property type="protein sequence ID" value="PWE54015.1"/>
    <property type="molecule type" value="Genomic_DNA"/>
</dbReference>
<dbReference type="InterPro" id="IPR018649">
    <property type="entry name" value="SHOCT"/>
</dbReference>
<feature type="compositionally biased region" description="Basic and acidic residues" evidence="1">
    <location>
        <begin position="226"/>
        <end position="242"/>
    </location>
</feature>
<protein>
    <recommendedName>
        <fullName evidence="2">SHOCT domain-containing protein</fullName>
    </recommendedName>
</protein>
<feature type="domain" description="SHOCT" evidence="2">
    <location>
        <begin position="243"/>
        <end position="270"/>
    </location>
</feature>
<name>A0A2U2DL34_9HYPH</name>
<dbReference type="Proteomes" id="UP000245252">
    <property type="component" value="Unassembled WGS sequence"/>
</dbReference>
<dbReference type="AlphaFoldDB" id="A0A2U2DL34"/>
<proteinExistence type="predicted"/>
<organism evidence="3 4">
    <name type="scientific">Metarhizobium album</name>
    <dbReference type="NCBI Taxonomy" id="2182425"/>
    <lineage>
        <taxon>Bacteria</taxon>
        <taxon>Pseudomonadati</taxon>
        <taxon>Pseudomonadota</taxon>
        <taxon>Alphaproteobacteria</taxon>
        <taxon>Hyphomicrobiales</taxon>
        <taxon>Rhizobiaceae</taxon>
        <taxon>Metarhizobium</taxon>
    </lineage>
</organism>
<comment type="caution">
    <text evidence="3">The sequence shown here is derived from an EMBL/GenBank/DDBJ whole genome shotgun (WGS) entry which is preliminary data.</text>
</comment>